<name>A0A5J4P0Z8_9TREM</name>
<feature type="region of interest" description="Disordered" evidence="1">
    <location>
        <begin position="184"/>
        <end position="203"/>
    </location>
</feature>
<evidence type="ECO:0000313" key="3">
    <source>
        <dbReference type="Proteomes" id="UP000324629"/>
    </source>
</evidence>
<feature type="compositionally biased region" description="Acidic residues" evidence="1">
    <location>
        <begin position="346"/>
        <end position="370"/>
    </location>
</feature>
<evidence type="ECO:0000313" key="2">
    <source>
        <dbReference type="EMBL" id="KAA3681503.1"/>
    </source>
</evidence>
<feature type="compositionally biased region" description="Polar residues" evidence="1">
    <location>
        <begin position="332"/>
        <end position="345"/>
    </location>
</feature>
<sequence>MFLGNENQTQSSIIGIQTDYAYLTICTAVYDVIIHESPIYLAAPDGTLKAGEFAFETELNLNAYEEQIEKRTVPKDKPMKHAWNTFLPFALEPQHIDTDRCTEQDEEDTCNITLTPGPSGPGGPNVTLSFSSIPAEHSSPGQTLEPVRDDGERRSGPESKLSSTSEDELELVRQGLIRVMMETQETTTNGRSSPLETSRNPSPMCGAAVPPIPGEPNAIVVRSGQDLRCILTTVSPPVPSGRRVYGSTESITTCDTDTEKRLVHGGSWLRVPEFHKPRKRSASLDSWRNVDHRLEQTSTQTISDVSGLSRRAQPQLQAKTETTELVVKSRVEGSQNSLNDYSSEQEYTDNDRDTDDELSEELEDDSDEQHENENENSFCKNRLTRVTEVDDEYDLTDDDDMSDSDKSEKEQAIGAENDLNDLLNDTDDEKLNDNTSGDTRFLLLEQMREELERELGAEQLVRAYNIIQALQEDEDEDVTASQKAVTNCLGETKTKAFFDRILQLVLADGVNCLLCY</sequence>
<feature type="region of interest" description="Disordered" evidence="1">
    <location>
        <begin position="98"/>
        <end position="169"/>
    </location>
</feature>
<proteinExistence type="predicted"/>
<evidence type="ECO:0000256" key="1">
    <source>
        <dbReference type="SAM" id="MobiDB-lite"/>
    </source>
</evidence>
<reference evidence="2 3" key="1">
    <citation type="journal article" date="2019" name="Gigascience">
        <title>Whole-genome sequence of the oriental lung fluke Paragonimus westermani.</title>
        <authorList>
            <person name="Oey H."/>
            <person name="Zakrzewski M."/>
            <person name="Narain K."/>
            <person name="Devi K.R."/>
            <person name="Agatsuma T."/>
            <person name="Nawaratna S."/>
            <person name="Gobert G.N."/>
            <person name="Jones M.K."/>
            <person name="Ragan M.A."/>
            <person name="McManus D.P."/>
            <person name="Krause L."/>
        </authorList>
    </citation>
    <scope>NUCLEOTIDE SEQUENCE [LARGE SCALE GENOMIC DNA]</scope>
    <source>
        <strain evidence="2 3">IND2009</strain>
    </source>
</reference>
<accession>A0A5J4P0Z8</accession>
<dbReference type="AlphaFoldDB" id="A0A5J4P0Z8"/>
<gene>
    <name evidence="2" type="ORF">DEA37_0008654</name>
</gene>
<feature type="compositionally biased region" description="Polar residues" evidence="1">
    <location>
        <begin position="298"/>
        <end position="320"/>
    </location>
</feature>
<feature type="region of interest" description="Disordered" evidence="1">
    <location>
        <begin position="298"/>
        <end position="433"/>
    </location>
</feature>
<comment type="caution">
    <text evidence="2">The sequence shown here is derived from an EMBL/GenBank/DDBJ whole genome shotgun (WGS) entry which is preliminary data.</text>
</comment>
<organism evidence="2 3">
    <name type="scientific">Paragonimus westermani</name>
    <dbReference type="NCBI Taxonomy" id="34504"/>
    <lineage>
        <taxon>Eukaryota</taxon>
        <taxon>Metazoa</taxon>
        <taxon>Spiralia</taxon>
        <taxon>Lophotrochozoa</taxon>
        <taxon>Platyhelminthes</taxon>
        <taxon>Trematoda</taxon>
        <taxon>Digenea</taxon>
        <taxon>Plagiorchiida</taxon>
        <taxon>Troglotremata</taxon>
        <taxon>Troglotrematidae</taxon>
        <taxon>Paragonimus</taxon>
    </lineage>
</organism>
<dbReference type="Proteomes" id="UP000324629">
    <property type="component" value="Unassembled WGS sequence"/>
</dbReference>
<feature type="compositionally biased region" description="Basic and acidic residues" evidence="1">
    <location>
        <begin position="146"/>
        <end position="157"/>
    </location>
</feature>
<keyword evidence="3" id="KW-1185">Reference proteome</keyword>
<dbReference type="EMBL" id="QNGE01000188">
    <property type="protein sequence ID" value="KAA3681503.1"/>
    <property type="molecule type" value="Genomic_DNA"/>
</dbReference>
<feature type="compositionally biased region" description="Acidic residues" evidence="1">
    <location>
        <begin position="389"/>
        <end position="402"/>
    </location>
</feature>
<protein>
    <submittedName>
        <fullName evidence="2">Uncharacterized protein</fullName>
    </submittedName>
</protein>
<feature type="compositionally biased region" description="Polar residues" evidence="1">
    <location>
        <begin position="184"/>
        <end position="201"/>
    </location>
</feature>